<accession>A0A9D7S8Z8</accession>
<keyword evidence="3" id="KW-1134">Transmembrane beta strand</keyword>
<evidence type="ECO:0000256" key="7">
    <source>
        <dbReference type="ARBA" id="ARBA00023237"/>
    </source>
</evidence>
<dbReference type="InterPro" id="IPR036942">
    <property type="entry name" value="Beta-barrel_TonB_sf"/>
</dbReference>
<evidence type="ECO:0000259" key="10">
    <source>
        <dbReference type="Pfam" id="PF14905"/>
    </source>
</evidence>
<dbReference type="Pfam" id="PF07715">
    <property type="entry name" value="Plug"/>
    <property type="match status" value="1"/>
</dbReference>
<proteinExistence type="predicted"/>
<evidence type="ECO:0000256" key="2">
    <source>
        <dbReference type="ARBA" id="ARBA00022448"/>
    </source>
</evidence>
<dbReference type="GO" id="GO:0044718">
    <property type="term" value="P:siderophore transmembrane transport"/>
    <property type="evidence" value="ECO:0007669"/>
    <property type="project" value="TreeGrafter"/>
</dbReference>
<keyword evidence="4" id="KW-0812">Transmembrane</keyword>
<dbReference type="Proteomes" id="UP000808349">
    <property type="component" value="Unassembled WGS sequence"/>
</dbReference>
<evidence type="ECO:0000259" key="9">
    <source>
        <dbReference type="Pfam" id="PF07715"/>
    </source>
</evidence>
<dbReference type="GO" id="GO:0030246">
    <property type="term" value="F:carbohydrate binding"/>
    <property type="evidence" value="ECO:0007669"/>
    <property type="project" value="InterPro"/>
</dbReference>
<evidence type="ECO:0000256" key="6">
    <source>
        <dbReference type="ARBA" id="ARBA00023136"/>
    </source>
</evidence>
<keyword evidence="11" id="KW-0675">Receptor</keyword>
<dbReference type="Pfam" id="PF14905">
    <property type="entry name" value="OMP_b-brl_3"/>
    <property type="match status" value="1"/>
</dbReference>
<feature type="domain" description="Outer membrane protein beta-barrel" evidence="10">
    <location>
        <begin position="376"/>
        <end position="784"/>
    </location>
</feature>
<gene>
    <name evidence="11" type="ORF">IPO85_05405</name>
</gene>
<keyword evidence="2" id="KW-0813">Transport</keyword>
<evidence type="ECO:0000256" key="4">
    <source>
        <dbReference type="ARBA" id="ARBA00022692"/>
    </source>
</evidence>
<dbReference type="InterPro" id="IPR037066">
    <property type="entry name" value="Plug_dom_sf"/>
</dbReference>
<reference evidence="11 12" key="1">
    <citation type="submission" date="2020-10" db="EMBL/GenBank/DDBJ databases">
        <title>Connecting structure to function with the recovery of over 1000 high-quality activated sludge metagenome-assembled genomes encoding full-length rRNA genes using long-read sequencing.</title>
        <authorList>
            <person name="Singleton C.M."/>
            <person name="Petriglieri F."/>
            <person name="Kristensen J.M."/>
            <person name="Kirkegaard R.H."/>
            <person name="Michaelsen T.Y."/>
            <person name="Andersen M.H."/>
            <person name="Karst S.M."/>
            <person name="Dueholm M.S."/>
            <person name="Nielsen P.H."/>
            <person name="Albertsen M."/>
        </authorList>
    </citation>
    <scope>NUCLEOTIDE SEQUENCE [LARGE SCALE GENOMIC DNA]</scope>
    <source>
        <strain evidence="11">Ribe_18-Q3-R11-54_BAT3C.373</strain>
    </source>
</reference>
<feature type="chain" id="PRO_5039204679" evidence="8">
    <location>
        <begin position="19"/>
        <end position="808"/>
    </location>
</feature>
<evidence type="ECO:0000256" key="3">
    <source>
        <dbReference type="ARBA" id="ARBA00022452"/>
    </source>
</evidence>
<evidence type="ECO:0000313" key="12">
    <source>
        <dbReference type="Proteomes" id="UP000808349"/>
    </source>
</evidence>
<dbReference type="InterPro" id="IPR012910">
    <property type="entry name" value="Plug_dom"/>
</dbReference>
<dbReference type="Gene3D" id="2.170.130.10">
    <property type="entry name" value="TonB-dependent receptor, plug domain"/>
    <property type="match status" value="1"/>
</dbReference>
<dbReference type="PANTHER" id="PTHR30069">
    <property type="entry name" value="TONB-DEPENDENT OUTER MEMBRANE RECEPTOR"/>
    <property type="match status" value="1"/>
</dbReference>
<evidence type="ECO:0000256" key="8">
    <source>
        <dbReference type="SAM" id="SignalP"/>
    </source>
</evidence>
<dbReference type="InterPro" id="IPR039426">
    <property type="entry name" value="TonB-dep_rcpt-like"/>
</dbReference>
<comment type="caution">
    <text evidence="11">The sequence shown here is derived from an EMBL/GenBank/DDBJ whole genome shotgun (WGS) entry which is preliminary data.</text>
</comment>
<dbReference type="GO" id="GO:0015344">
    <property type="term" value="F:siderophore uptake transmembrane transporter activity"/>
    <property type="evidence" value="ECO:0007669"/>
    <property type="project" value="TreeGrafter"/>
</dbReference>
<sequence length="808" mass="90889">MKLFFNLISLSFALSISAQNTSIKGLLLEEDGSALPFANTLLFQSSDSSLAKANLSTETGQFSFNDMPEGNYNILVRYLGMEDYTIENIQVKSNAPIDLGAIKLKSSGIQLHEATVKADRTLIEVKPDRLVFNVEGTINSAGSDALTLLRKAPSVTVDNNDNITVLGRSGALIYVDGKRLPINGADLTNYLQNLPADQIDRIDIITNPGSRYEAEGNAGIIDIRLKRNKNFGTNGSVNTSLSQGKYGRYNISTTANYRNTKFNIFGNAGLGQQKGFNTLDFISYQNGLYIEELNETLYNGRFTNIRLGGDYFINPHHTIGVLVTNGYHKGDPLGFNRIKLANDVIPYVFDSILIAHTETHNIRRQNTYNLNYRYVAQKGKSLNVDLDFGRFNNASDRNQPNQYFNADQTQVLSESVNQFSTPTDIDIYTLKLDYDQDLWTGKISIGSKLSRVISDNTYLVYDEINLTPVRNDKRSNRFKYEENVYAGYINYNRNLNSKWQVSGGLRLEQTDATGDLKAFLPELQEPPVQLNYLSWFPSAGISWQLSPKHNFALNYGRRINRPDYNVLNPFNNQLSQLSFERGNPFLNPEIVNNIELGYTLASRYNLKFGYSLTNDQITRLIGPDTSDLRASYINWENLATQKIWSGNLSAPIDINSFWNAYINLSSTYTDNQADYGDGATVDVQAFNYSIYEQNTFNLPKGIKVELSGYYSGPGVWGGVFVFEPSWSIDLGIQKKFLNERLNVKLSGSDLFYQSGWDGKSDFNGLRAEGFGRYDSRRISLSLGYQFGNQNVKSRKRETGLEVEAGRVQ</sequence>
<keyword evidence="7" id="KW-0998">Cell outer membrane</keyword>
<dbReference type="InterPro" id="IPR013784">
    <property type="entry name" value="Carb-bd-like_fold"/>
</dbReference>
<name>A0A9D7S8Z8_9BACT</name>
<dbReference type="SUPFAM" id="SSF49452">
    <property type="entry name" value="Starch-binding domain-like"/>
    <property type="match status" value="1"/>
</dbReference>
<protein>
    <submittedName>
        <fullName evidence="11">TonB-dependent receptor</fullName>
    </submittedName>
</protein>
<evidence type="ECO:0000313" key="11">
    <source>
        <dbReference type="EMBL" id="MBK9716944.1"/>
    </source>
</evidence>
<evidence type="ECO:0000256" key="5">
    <source>
        <dbReference type="ARBA" id="ARBA00022729"/>
    </source>
</evidence>
<dbReference type="Gene3D" id="2.40.170.20">
    <property type="entry name" value="TonB-dependent receptor, beta-barrel domain"/>
    <property type="match status" value="1"/>
</dbReference>
<dbReference type="AlphaFoldDB" id="A0A9D7S8Z8"/>
<dbReference type="EMBL" id="JADKFW010000004">
    <property type="protein sequence ID" value="MBK9716944.1"/>
    <property type="molecule type" value="Genomic_DNA"/>
</dbReference>
<feature type="domain" description="TonB-dependent receptor plug" evidence="9">
    <location>
        <begin position="142"/>
        <end position="219"/>
    </location>
</feature>
<keyword evidence="6" id="KW-0472">Membrane</keyword>
<evidence type="ECO:0000256" key="1">
    <source>
        <dbReference type="ARBA" id="ARBA00004571"/>
    </source>
</evidence>
<dbReference type="SUPFAM" id="SSF56935">
    <property type="entry name" value="Porins"/>
    <property type="match status" value="1"/>
</dbReference>
<feature type="signal peptide" evidence="8">
    <location>
        <begin position="1"/>
        <end position="18"/>
    </location>
</feature>
<dbReference type="GO" id="GO:0009279">
    <property type="term" value="C:cell outer membrane"/>
    <property type="evidence" value="ECO:0007669"/>
    <property type="project" value="UniProtKB-SubCell"/>
</dbReference>
<keyword evidence="5 8" id="KW-0732">Signal</keyword>
<organism evidence="11 12">
    <name type="scientific">Candidatus Defluviibacterium haderslevense</name>
    <dbReference type="NCBI Taxonomy" id="2981993"/>
    <lineage>
        <taxon>Bacteria</taxon>
        <taxon>Pseudomonadati</taxon>
        <taxon>Bacteroidota</taxon>
        <taxon>Saprospiria</taxon>
        <taxon>Saprospirales</taxon>
        <taxon>Saprospiraceae</taxon>
        <taxon>Candidatus Defluviibacterium</taxon>
    </lineage>
</organism>
<comment type="subcellular location">
    <subcellularLocation>
        <location evidence="1">Cell outer membrane</location>
        <topology evidence="1">Multi-pass membrane protein</topology>
    </subcellularLocation>
</comment>
<dbReference type="PANTHER" id="PTHR30069:SF29">
    <property type="entry name" value="HEMOGLOBIN AND HEMOGLOBIN-HAPTOGLOBIN-BINDING PROTEIN 1-RELATED"/>
    <property type="match status" value="1"/>
</dbReference>
<dbReference type="InterPro" id="IPR041700">
    <property type="entry name" value="OMP_b-brl_3"/>
</dbReference>